<dbReference type="RefSeq" id="WP_039238385.1">
    <property type="nucleotide sequence ID" value="NZ_JWIR02000043.1"/>
</dbReference>
<name>A0A0F5HRC8_BACTR</name>
<comment type="caution">
    <text evidence="2">The sequence shown here is derived from an EMBL/GenBank/DDBJ whole genome shotgun (WGS) entry which is preliminary data.</text>
</comment>
<feature type="transmembrane region" description="Helical" evidence="1">
    <location>
        <begin position="245"/>
        <end position="264"/>
    </location>
</feature>
<dbReference type="PANTHER" id="PTHR37308">
    <property type="entry name" value="INTEGRAL MEMBRANE PROTEIN"/>
    <property type="match status" value="1"/>
</dbReference>
<dbReference type="EMBL" id="JWIR02000043">
    <property type="protein sequence ID" value="KKB39044.1"/>
    <property type="molecule type" value="Genomic_DNA"/>
</dbReference>
<keyword evidence="1" id="KW-1133">Transmembrane helix</keyword>
<feature type="transmembrane region" description="Helical" evidence="1">
    <location>
        <begin position="112"/>
        <end position="130"/>
    </location>
</feature>
<evidence type="ECO:0000313" key="3">
    <source>
        <dbReference type="Proteomes" id="UP000031563"/>
    </source>
</evidence>
<reference evidence="2" key="1">
    <citation type="submission" date="2015-02" db="EMBL/GenBank/DDBJ databases">
        <title>Genome Assembly of Bacillaceae bacterium MTCC 8252.</title>
        <authorList>
            <person name="Verma A."/>
            <person name="Khatri I."/>
            <person name="Mual P."/>
            <person name="Subramanian S."/>
            <person name="Krishnamurthi S."/>
        </authorList>
    </citation>
    <scope>NUCLEOTIDE SEQUENCE [LARGE SCALE GENOMIC DNA]</scope>
    <source>
        <strain evidence="2">MTCC 8252</strain>
    </source>
</reference>
<proteinExistence type="predicted"/>
<feature type="transmembrane region" description="Helical" evidence="1">
    <location>
        <begin position="85"/>
        <end position="100"/>
    </location>
</feature>
<dbReference type="Proteomes" id="UP000031563">
    <property type="component" value="Unassembled WGS sequence"/>
</dbReference>
<protein>
    <submittedName>
        <fullName evidence="2">Integral membrane protein</fullName>
    </submittedName>
</protein>
<accession>A0A0F5HRC8</accession>
<feature type="transmembrane region" description="Helical" evidence="1">
    <location>
        <begin position="54"/>
        <end position="73"/>
    </location>
</feature>
<dbReference type="OrthoDB" id="9793746at2"/>
<feature type="transmembrane region" description="Helical" evidence="1">
    <location>
        <begin position="190"/>
        <end position="211"/>
    </location>
</feature>
<dbReference type="PANTHER" id="PTHR37308:SF1">
    <property type="entry name" value="POLYPRENYL-PHOSPHATE TRANSPORTER"/>
    <property type="match status" value="1"/>
</dbReference>
<feature type="transmembrane region" description="Helical" evidence="1">
    <location>
        <begin position="6"/>
        <end position="33"/>
    </location>
</feature>
<keyword evidence="1" id="KW-0812">Transmembrane</keyword>
<keyword evidence="1" id="KW-0472">Membrane</keyword>
<evidence type="ECO:0000256" key="1">
    <source>
        <dbReference type="SAM" id="Phobius"/>
    </source>
</evidence>
<dbReference type="STRING" id="1221996.QY95_02484"/>
<sequence length="270" mass="29306">MEWKNLYRGFAMGVSDLIPGVSGGTIAFILGIYDRLLEAISSFFSREWKKQLSFLIPLGIGMISAILLLSRGIEYLLEKHYEPTQFFFLGLIIGVIPFLIQQSEARQTFKAIHILIMAAGIVLLGILALLESIQPMQIGESLQVNEVLILFGSGWLASMAMLLPGISGSFILLLIGVYPVVIEALSSLDIVIIAIVGAGVVLGFIISSKLIRQALDHFPYITYAAIIGLIVGSVFVVFPGMPMAVNEWLVCALTFLIGFSSAFLSGKYAA</sequence>
<evidence type="ECO:0000313" key="2">
    <source>
        <dbReference type="EMBL" id="KKB39044.1"/>
    </source>
</evidence>
<organism evidence="2 3">
    <name type="scientific">Bacillus thermotolerans</name>
    <name type="common">Quasibacillus thermotolerans</name>
    <dbReference type="NCBI Taxonomy" id="1221996"/>
    <lineage>
        <taxon>Bacteria</taxon>
        <taxon>Bacillati</taxon>
        <taxon>Bacillota</taxon>
        <taxon>Bacilli</taxon>
        <taxon>Bacillales</taxon>
        <taxon>Bacillaceae</taxon>
        <taxon>Bacillus</taxon>
    </lineage>
</organism>
<feature type="transmembrane region" description="Helical" evidence="1">
    <location>
        <begin position="150"/>
        <end position="178"/>
    </location>
</feature>
<gene>
    <name evidence="2" type="ORF">QY95_02484</name>
</gene>
<dbReference type="Pfam" id="PF04018">
    <property type="entry name" value="VCA0040-like"/>
    <property type="match status" value="1"/>
</dbReference>
<dbReference type="AlphaFoldDB" id="A0A0F5HRC8"/>
<keyword evidence="3" id="KW-1185">Reference proteome</keyword>
<dbReference type="InterPro" id="IPR007163">
    <property type="entry name" value="VCA0040-like"/>
</dbReference>
<feature type="transmembrane region" description="Helical" evidence="1">
    <location>
        <begin position="217"/>
        <end position="238"/>
    </location>
</feature>
<accession>A0A0F5I074</accession>